<evidence type="ECO:0000313" key="7">
    <source>
        <dbReference type="EMBL" id="SHM91140.1"/>
    </source>
</evidence>
<dbReference type="EMBL" id="FRCP01000021">
    <property type="protein sequence ID" value="SHM91140.1"/>
    <property type="molecule type" value="Genomic_DNA"/>
</dbReference>
<dbReference type="STRING" id="1120996.SAMN02746066_03873"/>
<keyword evidence="3" id="KW-0378">Hydrolase</keyword>
<organism evidence="7 8">
    <name type="scientific">Anaerosporobacter mobilis DSM 15930</name>
    <dbReference type="NCBI Taxonomy" id="1120996"/>
    <lineage>
        <taxon>Bacteria</taxon>
        <taxon>Bacillati</taxon>
        <taxon>Bacillota</taxon>
        <taxon>Clostridia</taxon>
        <taxon>Lachnospirales</taxon>
        <taxon>Lachnospiraceae</taxon>
        <taxon>Anaerosporobacter</taxon>
    </lineage>
</organism>
<feature type="signal peptide" evidence="5">
    <location>
        <begin position="1"/>
        <end position="29"/>
    </location>
</feature>
<evidence type="ECO:0000256" key="2">
    <source>
        <dbReference type="ARBA" id="ARBA00022670"/>
    </source>
</evidence>
<dbReference type="Proteomes" id="UP000184038">
    <property type="component" value="Unassembled WGS sequence"/>
</dbReference>
<dbReference type="InterPro" id="IPR008964">
    <property type="entry name" value="Invasin/intimin_cell_adhesion"/>
</dbReference>
<dbReference type="PROSITE" id="PS51935">
    <property type="entry name" value="NLPC_P60"/>
    <property type="match status" value="1"/>
</dbReference>
<dbReference type="AlphaFoldDB" id="A0A1M7ML04"/>
<dbReference type="SUPFAM" id="SSF49373">
    <property type="entry name" value="Invasin/intimin cell-adhesion fragments"/>
    <property type="match status" value="3"/>
</dbReference>
<name>A0A1M7ML04_9FIRM</name>
<dbReference type="SMART" id="SM00635">
    <property type="entry name" value="BID_2"/>
    <property type="match status" value="3"/>
</dbReference>
<proteinExistence type="inferred from homology"/>
<dbReference type="GO" id="GO:0008234">
    <property type="term" value="F:cysteine-type peptidase activity"/>
    <property type="evidence" value="ECO:0007669"/>
    <property type="project" value="UniProtKB-KW"/>
</dbReference>
<keyword evidence="2" id="KW-0645">Protease</keyword>
<dbReference type="GO" id="GO:0006508">
    <property type="term" value="P:proteolysis"/>
    <property type="evidence" value="ECO:0007669"/>
    <property type="project" value="UniProtKB-KW"/>
</dbReference>
<dbReference type="RefSeq" id="WP_073290423.1">
    <property type="nucleotide sequence ID" value="NZ_FRCP01000021.1"/>
</dbReference>
<dbReference type="InterPro" id="IPR000064">
    <property type="entry name" value="NLP_P60_dom"/>
</dbReference>
<gene>
    <name evidence="7" type="ORF">SAMN02746066_03873</name>
</gene>
<keyword evidence="8" id="KW-1185">Reference proteome</keyword>
<evidence type="ECO:0000256" key="4">
    <source>
        <dbReference type="ARBA" id="ARBA00022807"/>
    </source>
</evidence>
<dbReference type="InterPro" id="IPR003343">
    <property type="entry name" value="Big_2"/>
</dbReference>
<dbReference type="PANTHER" id="PTHR23019">
    <property type="entry name" value="NUCLEAR PORE MEMBRANE GLYCOPROTEIN GP210-RELATED"/>
    <property type="match status" value="1"/>
</dbReference>
<dbReference type="PANTHER" id="PTHR23019:SF0">
    <property type="entry name" value="NUCLEAR PORE MEMBRANE GLYCOPROTEIN 210"/>
    <property type="match status" value="1"/>
</dbReference>
<dbReference type="Pfam" id="PF02368">
    <property type="entry name" value="Big_2"/>
    <property type="match status" value="1"/>
</dbReference>
<sequence length="493" mass="53300">MNVIRKNKSVIALLVVVSLLLGLPTYAKAEETANYFLPVHEKALSNGETFSLQVPSGGNYEYTIEGNYYSVSVEKDEYSNVLLVTGLSSGEATIVVSLYDQDFNYIASDSCKVIVTEKELGEESVVCAVGKTAQLHMSGYSQAQVGTWMSSNPTVATVNETGLVTGISMGYTDITVNCVEYNGLITTYTCRVAVSDPKIQMTSGNLAVDCTQELALTGLQPESKVTLTTSNSSVAEVWEYSNAIYAVNKGTATITCEIDGVRLTYKVTVTDPQVNVQLLPIVKGKKTKIKVTGTNKNSKISYQSTSTSIAKVDKSGYVIGKKAGSTSIQINVDGKEMFVPVSVGSSKVIGALEYAMKAIGTPYSQDKRMEKGYYDCSSLVWRAYHSAGVDIGNKYWAPTAADMAKTLVNNKKAIAYKALPVEKLQPGDLLFFAKTDGTSNGRYKNIYHVAIYCGTYGDGYGSGLLLEARTSNVGMFTYWTTDRNVVVVARPTK</sequence>
<dbReference type="InterPro" id="IPR045197">
    <property type="entry name" value="NUP210-like"/>
</dbReference>
<evidence type="ECO:0000256" key="1">
    <source>
        <dbReference type="ARBA" id="ARBA00007074"/>
    </source>
</evidence>
<evidence type="ECO:0000256" key="5">
    <source>
        <dbReference type="SAM" id="SignalP"/>
    </source>
</evidence>
<dbReference type="Gene3D" id="3.90.1720.10">
    <property type="entry name" value="endopeptidase domain like (from Nostoc punctiforme)"/>
    <property type="match status" value="1"/>
</dbReference>
<comment type="similarity">
    <text evidence="1">Belongs to the peptidase C40 family.</text>
</comment>
<dbReference type="OrthoDB" id="1771471at2"/>
<evidence type="ECO:0000259" key="6">
    <source>
        <dbReference type="PROSITE" id="PS51935"/>
    </source>
</evidence>
<keyword evidence="5" id="KW-0732">Signal</keyword>
<dbReference type="Gene3D" id="2.60.40.1080">
    <property type="match status" value="3"/>
</dbReference>
<dbReference type="SUPFAM" id="SSF54001">
    <property type="entry name" value="Cysteine proteinases"/>
    <property type="match status" value="1"/>
</dbReference>
<feature type="domain" description="NlpC/P60" evidence="6">
    <location>
        <begin position="345"/>
        <end position="490"/>
    </location>
</feature>
<reference evidence="7 8" key="1">
    <citation type="submission" date="2016-11" db="EMBL/GenBank/DDBJ databases">
        <authorList>
            <person name="Jaros S."/>
            <person name="Januszkiewicz K."/>
            <person name="Wedrychowicz H."/>
        </authorList>
    </citation>
    <scope>NUCLEOTIDE SEQUENCE [LARGE SCALE GENOMIC DNA]</scope>
    <source>
        <strain evidence="7 8">DSM 15930</strain>
    </source>
</reference>
<dbReference type="Pfam" id="PF00877">
    <property type="entry name" value="NLPC_P60"/>
    <property type="match status" value="1"/>
</dbReference>
<feature type="chain" id="PRO_5013291669" evidence="5">
    <location>
        <begin position="30"/>
        <end position="493"/>
    </location>
</feature>
<dbReference type="InterPro" id="IPR038765">
    <property type="entry name" value="Papain-like_cys_pep_sf"/>
</dbReference>
<accession>A0A1M7ML04</accession>
<evidence type="ECO:0000256" key="3">
    <source>
        <dbReference type="ARBA" id="ARBA00022801"/>
    </source>
</evidence>
<keyword evidence="4" id="KW-0788">Thiol protease</keyword>
<protein>
    <submittedName>
        <fullName evidence="7">NlpC/P60 family protein</fullName>
    </submittedName>
</protein>
<evidence type="ECO:0000313" key="8">
    <source>
        <dbReference type="Proteomes" id="UP000184038"/>
    </source>
</evidence>